<keyword evidence="2" id="KW-0255">Endonuclease</keyword>
<dbReference type="GO" id="GO:0016787">
    <property type="term" value="F:hydrolase activity"/>
    <property type="evidence" value="ECO:0007669"/>
    <property type="project" value="UniProtKB-KW"/>
</dbReference>
<evidence type="ECO:0000313" key="2">
    <source>
        <dbReference type="EMBL" id="MEZ4051995.1"/>
    </source>
</evidence>
<evidence type="ECO:0000259" key="1">
    <source>
        <dbReference type="Pfam" id="PF13392"/>
    </source>
</evidence>
<accession>A0ABV4JI16</accession>
<proteinExistence type="predicted"/>
<comment type="caution">
    <text evidence="2">The sequence shown here is derived from an EMBL/GenBank/DDBJ whole genome shotgun (WGS) entry which is preliminary data.</text>
</comment>
<organism evidence="2 3">
    <name type="scientific">Enterobacter rongchengensis</name>
    <dbReference type="NCBI Taxonomy" id="3030999"/>
    <lineage>
        <taxon>Bacteria</taxon>
        <taxon>Pseudomonadati</taxon>
        <taxon>Pseudomonadota</taxon>
        <taxon>Gammaproteobacteria</taxon>
        <taxon>Enterobacterales</taxon>
        <taxon>Enterobacteriaceae</taxon>
        <taxon>Enterobacter</taxon>
    </lineage>
</organism>
<dbReference type="InterPro" id="IPR036955">
    <property type="entry name" value="AP2/ERF_dom_sf"/>
</dbReference>
<dbReference type="EMBL" id="JAUEHC010000014">
    <property type="protein sequence ID" value="MEZ4051995.1"/>
    <property type="molecule type" value="Genomic_DNA"/>
</dbReference>
<dbReference type="InterPro" id="IPR016177">
    <property type="entry name" value="DNA-bd_dom_sf"/>
</dbReference>
<dbReference type="SUPFAM" id="SSF54171">
    <property type="entry name" value="DNA-binding domain"/>
    <property type="match status" value="1"/>
</dbReference>
<sequence length="227" mass="25618">MKSCKKCGETKPLSEFYKELNGKFGVRAECKACSKALKDAKTGKDKTPDGRMRLPDVSRLTELFIYDPLSGDLIRKVQSGKSRAGETCRSPNAEGYYRAWIDGRLFMAHRIVWKMITGEEPKIIDHINGVVTDNRRENLRAVNDAQSARNTKGTLKPIGVYWHAPKSGNRKHCWQSIISVNGRQISLGLYDDLADAIKAYNEGALKHHGEYAARKIRHNELILSNMQ</sequence>
<dbReference type="Gene3D" id="3.90.75.20">
    <property type="match status" value="1"/>
</dbReference>
<dbReference type="Pfam" id="PF13392">
    <property type="entry name" value="HNH_3"/>
    <property type="match status" value="1"/>
</dbReference>
<gene>
    <name evidence="2" type="ORF">QVM81_10435</name>
</gene>
<keyword evidence="2" id="KW-0378">Hydrolase</keyword>
<dbReference type="RefSeq" id="WP_371196695.1">
    <property type="nucleotide sequence ID" value="NZ_JAUEHC010000014.1"/>
</dbReference>
<dbReference type="EC" id="3.1.-.-" evidence="2"/>
<dbReference type="Proteomes" id="UP001567731">
    <property type="component" value="Unassembled WGS sequence"/>
</dbReference>
<keyword evidence="2" id="KW-0540">Nuclease</keyword>
<dbReference type="InterPro" id="IPR044925">
    <property type="entry name" value="His-Me_finger_sf"/>
</dbReference>
<dbReference type="GO" id="GO:0004519">
    <property type="term" value="F:endonuclease activity"/>
    <property type="evidence" value="ECO:0007669"/>
    <property type="project" value="UniProtKB-KW"/>
</dbReference>
<dbReference type="SUPFAM" id="SSF54060">
    <property type="entry name" value="His-Me finger endonucleases"/>
    <property type="match status" value="1"/>
</dbReference>
<protein>
    <submittedName>
        <fullName evidence="2">HNH endonuclease signature motif containing protein</fullName>
        <ecNumber evidence="2">3.1.-.-</ecNumber>
    </submittedName>
</protein>
<name>A0ABV4JI16_9ENTR</name>
<keyword evidence="3" id="KW-1185">Reference proteome</keyword>
<reference evidence="2 3" key="1">
    <citation type="submission" date="2023-06" db="EMBL/GenBank/DDBJ databases">
        <title>Genome characterization of Enterobacterales and Pseudomonas spp isolates with different phenotypes to cefepime-taniborbactam.</title>
        <authorList>
            <person name="Hernandez-Garcia M."/>
            <person name="Garcia-Castillo M."/>
            <person name="Ruiz-Garbajosa P."/>
            <person name="Canton R."/>
        </authorList>
    </citation>
    <scope>NUCLEOTIDE SEQUENCE [LARGE SCALE GENOMIC DNA]</scope>
    <source>
        <strain evidence="2 3">A003</strain>
    </source>
</reference>
<dbReference type="InterPro" id="IPR003615">
    <property type="entry name" value="HNH_nuc"/>
</dbReference>
<dbReference type="Gene3D" id="3.30.730.10">
    <property type="entry name" value="AP2/ERF domain"/>
    <property type="match status" value="1"/>
</dbReference>
<evidence type="ECO:0000313" key="3">
    <source>
        <dbReference type="Proteomes" id="UP001567731"/>
    </source>
</evidence>
<feature type="domain" description="HNH nuclease" evidence="1">
    <location>
        <begin position="107"/>
        <end position="148"/>
    </location>
</feature>